<dbReference type="SUPFAM" id="SSF48371">
    <property type="entry name" value="ARM repeat"/>
    <property type="match status" value="1"/>
</dbReference>
<dbReference type="GO" id="GO:0030488">
    <property type="term" value="P:tRNA methylation"/>
    <property type="evidence" value="ECO:0007669"/>
    <property type="project" value="TreeGrafter"/>
</dbReference>
<dbReference type="Pfam" id="PF10350">
    <property type="entry name" value="DUF2428"/>
    <property type="match status" value="1"/>
</dbReference>
<dbReference type="PANTHER" id="PTHR14387:SF0">
    <property type="entry name" value="DUF2428 DOMAIN-CONTAINING PROTEIN"/>
    <property type="match status" value="1"/>
</dbReference>
<feature type="domain" description="DUF2428" evidence="2">
    <location>
        <begin position="190"/>
        <end position="359"/>
    </location>
</feature>
<gene>
    <name evidence="3" type="ORF">LNINA_LOCUS2934</name>
</gene>
<protein>
    <recommendedName>
        <fullName evidence="2">DUF2428 domain-containing protein</fullName>
    </recommendedName>
</protein>
<evidence type="ECO:0000259" key="2">
    <source>
        <dbReference type="Pfam" id="PF10350"/>
    </source>
</evidence>
<accession>A0AAV1J0S1</accession>
<dbReference type="InterPro" id="IPR051954">
    <property type="entry name" value="tRNA_methyltransferase_THADA"/>
</dbReference>
<evidence type="ECO:0000313" key="3">
    <source>
        <dbReference type="EMBL" id="CAK1543097.1"/>
    </source>
</evidence>
<proteinExistence type="inferred from homology"/>
<dbReference type="InterPro" id="IPR019442">
    <property type="entry name" value="THADA/TRM732_DUF2428"/>
</dbReference>
<dbReference type="AlphaFoldDB" id="A0AAV1J0S1"/>
<evidence type="ECO:0000313" key="4">
    <source>
        <dbReference type="Proteomes" id="UP001497472"/>
    </source>
</evidence>
<dbReference type="EMBL" id="CAVLEF010000004">
    <property type="protein sequence ID" value="CAK1543097.1"/>
    <property type="molecule type" value="Genomic_DNA"/>
</dbReference>
<keyword evidence="4" id="KW-1185">Reference proteome</keyword>
<dbReference type="PANTHER" id="PTHR14387">
    <property type="entry name" value="THADA/DEATH RECEPTOR INTERACTING PROTEIN"/>
    <property type="match status" value="1"/>
</dbReference>
<sequence length="615" mass="70143">MDSMETILFKLTIPTCDINTELLQEILSSSRKIFKSHEIIDDIIHKLWEHMSAKLSEFDDQLLCCTCFYTLLTFSEKQDEYLMEIFNILNDTLLLEQNKIWILSQKEFTMKLLNLLKDPADDIRQGILDVLLNYYSNDLKHSDTFTNILQDVKQCSGSKFFYDIDCSKIMFKLMMSCDLSAILIEYNAADETICSKCLNTITHVLETCRHKGAIEAAGTALGKSIQYLTSLTGSDVSNLPFNLLERKLEELIGEANKMASVTRRGAGLSIMVHRIVSSDMKKGKPLFHYFINIMLKTCTSFNGTANEDSCSSENDLPKAIYIHFLTKIVTDSCLASEMMYYSASLAELAFGNLTSPHWQIRNASLQLYGALIPKLIGQKKASGQDEETVATVACDEFKTHSPKLWKYILDQIENIDNADIIQSHSDLIATWVELAENLQTILCFDDFEIHSEIICNKIDNSLEVSEELLYDIAKGLLSAHLSIRCQGLWKVLYRISLKAELKSLVDNESFKQQISNLEYRNRYFIPFASRILDDEEGLLKISNVIYWLCHPNTTDTDMRFIASLANNELATKFFNLPETVKIICIKSAVILLQDEDEDIRNLSTNFYFNIKKGIL</sequence>
<dbReference type="InterPro" id="IPR016024">
    <property type="entry name" value="ARM-type_fold"/>
</dbReference>
<dbReference type="GO" id="GO:0005829">
    <property type="term" value="C:cytosol"/>
    <property type="evidence" value="ECO:0007669"/>
    <property type="project" value="TreeGrafter"/>
</dbReference>
<organism evidence="3 4">
    <name type="scientific">Leptosia nina</name>
    <dbReference type="NCBI Taxonomy" id="320188"/>
    <lineage>
        <taxon>Eukaryota</taxon>
        <taxon>Metazoa</taxon>
        <taxon>Ecdysozoa</taxon>
        <taxon>Arthropoda</taxon>
        <taxon>Hexapoda</taxon>
        <taxon>Insecta</taxon>
        <taxon>Pterygota</taxon>
        <taxon>Neoptera</taxon>
        <taxon>Endopterygota</taxon>
        <taxon>Lepidoptera</taxon>
        <taxon>Glossata</taxon>
        <taxon>Ditrysia</taxon>
        <taxon>Papilionoidea</taxon>
        <taxon>Pieridae</taxon>
        <taxon>Pierinae</taxon>
        <taxon>Leptosia</taxon>
    </lineage>
</organism>
<name>A0AAV1J0S1_9NEOP</name>
<reference evidence="3 4" key="1">
    <citation type="submission" date="2023-11" db="EMBL/GenBank/DDBJ databases">
        <authorList>
            <person name="Okamura Y."/>
        </authorList>
    </citation>
    <scope>NUCLEOTIDE SEQUENCE [LARGE SCALE GENOMIC DNA]</scope>
</reference>
<comment type="caution">
    <text evidence="3">The sequence shown here is derived from an EMBL/GenBank/DDBJ whole genome shotgun (WGS) entry which is preliminary data.</text>
</comment>
<evidence type="ECO:0000256" key="1">
    <source>
        <dbReference type="ARBA" id="ARBA00010409"/>
    </source>
</evidence>
<dbReference type="Proteomes" id="UP001497472">
    <property type="component" value="Unassembled WGS sequence"/>
</dbReference>
<comment type="similarity">
    <text evidence="1">Belongs to the THADA family.</text>
</comment>